<protein>
    <submittedName>
        <fullName evidence="6">Branched-chain amino acid ABC transporter, amino acid-binding protein</fullName>
    </submittedName>
</protein>
<dbReference type="Pfam" id="PF13458">
    <property type="entry name" value="Peripla_BP_6"/>
    <property type="match status" value="1"/>
</dbReference>
<dbReference type="STRING" id="1675527.AIOL_003804"/>
<dbReference type="SUPFAM" id="SSF53822">
    <property type="entry name" value="Periplasmic binding protein-like I"/>
    <property type="match status" value="1"/>
</dbReference>
<proteinExistence type="inferred from homology"/>
<evidence type="ECO:0000256" key="3">
    <source>
        <dbReference type="ARBA" id="ARBA00022970"/>
    </source>
</evidence>
<comment type="caution">
    <text evidence="6">The sequence shown here is derived from an EMBL/GenBank/DDBJ whole genome shotgun (WGS) entry which is preliminary data.</text>
</comment>
<evidence type="ECO:0000256" key="1">
    <source>
        <dbReference type="ARBA" id="ARBA00010062"/>
    </source>
</evidence>
<feature type="domain" description="Leucine-binding protein" evidence="5">
    <location>
        <begin position="29"/>
        <end position="388"/>
    </location>
</feature>
<organism evidence="6 7">
    <name type="scientific">Candidatus Rhodobacter oscarellae</name>
    <dbReference type="NCBI Taxonomy" id="1675527"/>
    <lineage>
        <taxon>Bacteria</taxon>
        <taxon>Pseudomonadati</taxon>
        <taxon>Pseudomonadota</taxon>
        <taxon>Alphaproteobacteria</taxon>
        <taxon>Rhodobacterales</taxon>
        <taxon>Rhodobacter group</taxon>
        <taxon>Rhodobacter</taxon>
    </lineage>
</organism>
<keyword evidence="3" id="KW-0029">Amino-acid transport</keyword>
<sequence length="408" mass="44152">MNIKTTMLSMAAVAGVAMGTSAAAMDCETITLGAAISLTGKYATNGVHAQNGYEFAITKIKENGGIMVDDQCYNFNVIYYDDESKGDRGATLAERLIQQDGVQYMLGPYSSGLTKAIAPVTEKYQIPMVEAEGASRSLFNQGYKYLFAVLSTSEQYLASAITLAAEKAEAQGRAASDVTVAIAVENDPFSLDIRAGVMEDAERYGMKIVVDEKLPRDLSDMTSILTKVKLVKPDVLVVSGHSKGAATAVRQIGEQGVKVPMIAITHCEAADVVGNFGENAEDFLCSTQWAETLTYEDPIFGSAANYEQEFKANYTEYAEKTVPYQTAQASAAVYVFKDAFERAGTLDKDAVRDAIAETDLKTFYGDIKFSEAGNNIAKPMVLRQIQDGKYNVVAPSAFASHEVNWPRN</sequence>
<reference evidence="6 7" key="1">
    <citation type="submission" date="2015-06" db="EMBL/GenBank/DDBJ databases">
        <title>Draft genome sequence of an Alphaproteobacteria species associated to the Mediterranean sponge Oscarella lobularis.</title>
        <authorList>
            <person name="Jourda C."/>
            <person name="Santini S."/>
            <person name="Claverie J.-M."/>
        </authorList>
    </citation>
    <scope>NUCLEOTIDE SEQUENCE [LARGE SCALE GENOMIC DNA]</scope>
    <source>
        <strain evidence="6">IGS</strain>
    </source>
</reference>
<name>A0A0J9EAX3_9RHOB</name>
<dbReference type="EMBL" id="LFTY01000002">
    <property type="protein sequence ID" value="KMW58824.1"/>
    <property type="molecule type" value="Genomic_DNA"/>
</dbReference>
<dbReference type="PANTHER" id="PTHR30483:SF37">
    <property type="entry name" value="ABC TRANSPORTER SUBSTRATE-BINDING PROTEIN"/>
    <property type="match status" value="1"/>
</dbReference>
<dbReference type="InterPro" id="IPR028081">
    <property type="entry name" value="Leu-bd"/>
</dbReference>
<keyword evidence="2 4" id="KW-0732">Signal</keyword>
<evidence type="ECO:0000259" key="5">
    <source>
        <dbReference type="Pfam" id="PF13458"/>
    </source>
</evidence>
<comment type="similarity">
    <text evidence="1">Belongs to the leucine-binding protein family.</text>
</comment>
<dbReference type="PANTHER" id="PTHR30483">
    <property type="entry name" value="LEUCINE-SPECIFIC-BINDING PROTEIN"/>
    <property type="match status" value="1"/>
</dbReference>
<evidence type="ECO:0000313" key="6">
    <source>
        <dbReference type="EMBL" id="KMW58824.1"/>
    </source>
</evidence>
<dbReference type="RefSeq" id="WP_049644385.1">
    <property type="nucleotide sequence ID" value="NZ_LFTY01000002.1"/>
</dbReference>
<dbReference type="CDD" id="cd06338">
    <property type="entry name" value="PBP1_ABC_ligand_binding-like"/>
    <property type="match status" value="1"/>
</dbReference>
<dbReference type="InterPro" id="IPR051010">
    <property type="entry name" value="BCAA_transport"/>
</dbReference>
<keyword evidence="3" id="KW-0813">Transport</keyword>
<dbReference type="Proteomes" id="UP000037178">
    <property type="component" value="Unassembled WGS sequence"/>
</dbReference>
<keyword evidence="7" id="KW-1185">Reference proteome</keyword>
<dbReference type="AlphaFoldDB" id="A0A0J9EAX3"/>
<evidence type="ECO:0000256" key="2">
    <source>
        <dbReference type="ARBA" id="ARBA00022729"/>
    </source>
</evidence>
<feature type="signal peptide" evidence="4">
    <location>
        <begin position="1"/>
        <end position="23"/>
    </location>
</feature>
<dbReference type="PATRIC" id="fig|1675527.3.peg.3985"/>
<feature type="chain" id="PRO_5005318116" evidence="4">
    <location>
        <begin position="24"/>
        <end position="408"/>
    </location>
</feature>
<evidence type="ECO:0000313" key="7">
    <source>
        <dbReference type="Proteomes" id="UP000037178"/>
    </source>
</evidence>
<dbReference type="OrthoDB" id="9786833at2"/>
<gene>
    <name evidence="6" type="ORF">AIOL_003804</name>
</gene>
<dbReference type="GO" id="GO:0006865">
    <property type="term" value="P:amino acid transport"/>
    <property type="evidence" value="ECO:0007669"/>
    <property type="project" value="UniProtKB-KW"/>
</dbReference>
<accession>A0A0J9EAX3</accession>
<evidence type="ECO:0000256" key="4">
    <source>
        <dbReference type="SAM" id="SignalP"/>
    </source>
</evidence>
<dbReference type="InterPro" id="IPR028082">
    <property type="entry name" value="Peripla_BP_I"/>
</dbReference>
<dbReference type="Gene3D" id="3.40.50.2300">
    <property type="match status" value="2"/>
</dbReference>